<evidence type="ECO:0000256" key="5">
    <source>
        <dbReference type="ARBA" id="ARBA00022801"/>
    </source>
</evidence>
<protein>
    <recommendedName>
        <fullName evidence="9">Carboxypeptidase</fullName>
    </recommendedName>
</protein>
<dbReference type="Gene3D" id="3.40.50.1820">
    <property type="entry name" value="alpha/beta hydrolase"/>
    <property type="match status" value="1"/>
</dbReference>
<dbReference type="GO" id="GO:0006508">
    <property type="term" value="P:proteolysis"/>
    <property type="evidence" value="ECO:0007669"/>
    <property type="project" value="UniProtKB-KW"/>
</dbReference>
<dbReference type="InterPro" id="IPR001563">
    <property type="entry name" value="Peptidase_S10"/>
</dbReference>
<dbReference type="InterPro" id="IPR029058">
    <property type="entry name" value="AB_hydrolase_fold"/>
</dbReference>
<keyword evidence="2" id="KW-0121">Carboxypeptidase</keyword>
<evidence type="ECO:0000313" key="7">
    <source>
        <dbReference type="EMBL" id="KAF6210949.1"/>
    </source>
</evidence>
<keyword evidence="5" id="KW-0378">Hydrolase</keyword>
<dbReference type="GO" id="GO:0004185">
    <property type="term" value="F:serine-type carboxypeptidase activity"/>
    <property type="evidence" value="ECO:0007669"/>
    <property type="project" value="InterPro"/>
</dbReference>
<dbReference type="EMBL" id="WIXP02000005">
    <property type="protein sequence ID" value="KAF6210949.1"/>
    <property type="molecule type" value="Genomic_DNA"/>
</dbReference>
<dbReference type="Pfam" id="PF00450">
    <property type="entry name" value="Peptidase_S10"/>
    <property type="match status" value="1"/>
</dbReference>
<evidence type="ECO:0000256" key="2">
    <source>
        <dbReference type="ARBA" id="ARBA00022645"/>
    </source>
</evidence>
<comment type="similarity">
    <text evidence="1">Belongs to the peptidase S10 family.</text>
</comment>
<accession>A0A6A4KFU0</accession>
<evidence type="ECO:0000256" key="3">
    <source>
        <dbReference type="ARBA" id="ARBA00022670"/>
    </source>
</evidence>
<evidence type="ECO:0000256" key="1">
    <source>
        <dbReference type="ARBA" id="ARBA00009431"/>
    </source>
</evidence>
<sequence length="472" mass="53254">MNSVGQNKFCTVAVQFLIGLHIVIGGGLDHTDQSESLCNHAVCGEELFLTSFLSSGRIAEGREAAKVTDILPGVSSYSGFFTVNETLGSNLFFWFFPAESGSKEAPIVLWLNGGPGRAFADTLFRLNGPFTIVDGPRLMPNLLYWSEAVNVIFIDIPVGTGFSFTKSLGNHSQQEVGSDLLSAVKQFFQLFPEYSKNEFYIIGQSYGGKYATSLAYLIHQSNPRYRSKINLSGVAIGGGWIDPVNQIDYSPYLYYLGLIDLKTQQKFADVESQIKSVIKKKNYGKAFDMFNKYFLGKFSQPSLAENVTGFSVWNNYLENDWRENDKNIDVLMNNVSWRKSMHVGDVQFNLDHPAEFEHIRDDYMVSVAPWLETLMDHYRVLLFNGELDVVCPYPLAINYVRQLKWKGAEMYSKAQRKQWHVLGSLAGYAKTAGNFTEVLLRDTGHEVLQSRLLVLDILSRFTRNISFDVPTH</sequence>
<dbReference type="Proteomes" id="UP000466442">
    <property type="component" value="Linkage Group LG5"/>
</dbReference>
<dbReference type="OrthoDB" id="443318at2759"/>
<reference evidence="7" key="1">
    <citation type="journal article" date="2021" name="Mol. Ecol. Resour.">
        <title>Apolygus lucorum genome provides insights into omnivorousness and mesophyll feeding.</title>
        <authorList>
            <person name="Liu Y."/>
            <person name="Liu H."/>
            <person name="Wang H."/>
            <person name="Huang T."/>
            <person name="Liu B."/>
            <person name="Yang B."/>
            <person name="Yin L."/>
            <person name="Li B."/>
            <person name="Zhang Y."/>
            <person name="Zhang S."/>
            <person name="Jiang F."/>
            <person name="Zhang X."/>
            <person name="Ren Y."/>
            <person name="Wang B."/>
            <person name="Wang S."/>
            <person name="Lu Y."/>
            <person name="Wu K."/>
            <person name="Fan W."/>
            <person name="Wang G."/>
        </authorList>
    </citation>
    <scope>NUCLEOTIDE SEQUENCE</scope>
    <source>
        <strain evidence="7">12Hb</strain>
    </source>
</reference>
<keyword evidence="4" id="KW-0732">Signal</keyword>
<proteinExistence type="inferred from homology"/>
<dbReference type="PRINTS" id="PR00724">
    <property type="entry name" value="CRBOXYPTASEC"/>
</dbReference>
<dbReference type="PANTHER" id="PTHR11802:SF472">
    <property type="entry name" value="SERINE CARBOXYPEPTIDASE CPVL-RELATED"/>
    <property type="match status" value="1"/>
</dbReference>
<evidence type="ECO:0000256" key="6">
    <source>
        <dbReference type="ARBA" id="ARBA00023180"/>
    </source>
</evidence>
<name>A0A6A4KFU0_APOLU</name>
<evidence type="ECO:0000256" key="4">
    <source>
        <dbReference type="ARBA" id="ARBA00022729"/>
    </source>
</evidence>
<comment type="caution">
    <text evidence="7">The sequence shown here is derived from an EMBL/GenBank/DDBJ whole genome shotgun (WGS) entry which is preliminary data.</text>
</comment>
<evidence type="ECO:0000313" key="8">
    <source>
        <dbReference type="Proteomes" id="UP000466442"/>
    </source>
</evidence>
<dbReference type="SUPFAM" id="SSF53474">
    <property type="entry name" value="alpha/beta-Hydrolases"/>
    <property type="match status" value="1"/>
</dbReference>
<organism evidence="7 8">
    <name type="scientific">Apolygus lucorum</name>
    <name type="common">Small green plant bug</name>
    <name type="synonym">Lygocoris lucorum</name>
    <dbReference type="NCBI Taxonomy" id="248454"/>
    <lineage>
        <taxon>Eukaryota</taxon>
        <taxon>Metazoa</taxon>
        <taxon>Ecdysozoa</taxon>
        <taxon>Arthropoda</taxon>
        <taxon>Hexapoda</taxon>
        <taxon>Insecta</taxon>
        <taxon>Pterygota</taxon>
        <taxon>Neoptera</taxon>
        <taxon>Paraneoptera</taxon>
        <taxon>Hemiptera</taxon>
        <taxon>Heteroptera</taxon>
        <taxon>Panheteroptera</taxon>
        <taxon>Cimicomorpha</taxon>
        <taxon>Miridae</taxon>
        <taxon>Mirini</taxon>
        <taxon>Apolygus</taxon>
    </lineage>
</organism>
<evidence type="ECO:0008006" key="9">
    <source>
        <dbReference type="Google" id="ProtNLM"/>
    </source>
</evidence>
<gene>
    <name evidence="7" type="ORF">GE061_014062</name>
</gene>
<dbReference type="PANTHER" id="PTHR11802">
    <property type="entry name" value="SERINE PROTEASE FAMILY S10 SERINE CARBOXYPEPTIDASE"/>
    <property type="match status" value="1"/>
</dbReference>
<dbReference type="AlphaFoldDB" id="A0A6A4KFU0"/>
<keyword evidence="3" id="KW-0645">Protease</keyword>
<keyword evidence="6" id="KW-0325">Glycoprotein</keyword>
<keyword evidence="8" id="KW-1185">Reference proteome</keyword>